<comment type="caution">
    <text evidence="1">The sequence shown here is derived from an EMBL/GenBank/DDBJ whole genome shotgun (WGS) entry which is preliminary data.</text>
</comment>
<evidence type="ECO:0000313" key="1">
    <source>
        <dbReference type="EMBL" id="KKL04513.1"/>
    </source>
</evidence>
<protein>
    <submittedName>
        <fullName evidence="1">Uncharacterized protein</fullName>
    </submittedName>
</protein>
<feature type="non-terminal residue" evidence="1">
    <location>
        <position position="68"/>
    </location>
</feature>
<name>A0A0F9CXC4_9ZZZZ</name>
<reference evidence="1" key="1">
    <citation type="journal article" date="2015" name="Nature">
        <title>Complex archaea that bridge the gap between prokaryotes and eukaryotes.</title>
        <authorList>
            <person name="Spang A."/>
            <person name="Saw J.H."/>
            <person name="Jorgensen S.L."/>
            <person name="Zaremba-Niedzwiedzka K."/>
            <person name="Martijn J."/>
            <person name="Lind A.E."/>
            <person name="van Eijk R."/>
            <person name="Schleper C."/>
            <person name="Guy L."/>
            <person name="Ettema T.J."/>
        </authorList>
    </citation>
    <scope>NUCLEOTIDE SEQUENCE</scope>
</reference>
<sequence length="68" mass="7718">MVQEKMSMDRPTGGDTPLRRFRGVLDSLKLDQRTSNDGRTYAVALFNFKDLEVLESEEPFPFPIAIIG</sequence>
<dbReference type="EMBL" id="LAZR01044494">
    <property type="protein sequence ID" value="KKL04513.1"/>
    <property type="molecule type" value="Genomic_DNA"/>
</dbReference>
<gene>
    <name evidence="1" type="ORF">LCGC14_2615330</name>
</gene>
<proteinExistence type="predicted"/>
<organism evidence="1">
    <name type="scientific">marine sediment metagenome</name>
    <dbReference type="NCBI Taxonomy" id="412755"/>
    <lineage>
        <taxon>unclassified sequences</taxon>
        <taxon>metagenomes</taxon>
        <taxon>ecological metagenomes</taxon>
    </lineage>
</organism>
<dbReference type="AlphaFoldDB" id="A0A0F9CXC4"/>
<accession>A0A0F9CXC4</accession>